<dbReference type="EMBL" id="MU155151">
    <property type="protein sequence ID" value="KAF9483670.1"/>
    <property type="molecule type" value="Genomic_DNA"/>
</dbReference>
<evidence type="ECO:0000256" key="1">
    <source>
        <dbReference type="ARBA" id="ARBA00022801"/>
    </source>
</evidence>
<evidence type="ECO:0000256" key="2">
    <source>
        <dbReference type="SAM" id="Phobius"/>
    </source>
</evidence>
<keyword evidence="2" id="KW-0812">Transmembrane</keyword>
<evidence type="ECO:0000259" key="3">
    <source>
        <dbReference type="Pfam" id="PF20434"/>
    </source>
</evidence>
<name>A0A9P6D537_9AGAR</name>
<evidence type="ECO:0000313" key="4">
    <source>
        <dbReference type="EMBL" id="KAF9483670.1"/>
    </source>
</evidence>
<comment type="caution">
    <text evidence="4">The sequence shown here is derived from an EMBL/GenBank/DDBJ whole genome shotgun (WGS) entry which is preliminary data.</text>
</comment>
<dbReference type="AlphaFoldDB" id="A0A9P6D537"/>
<feature type="transmembrane region" description="Helical" evidence="2">
    <location>
        <begin position="16"/>
        <end position="35"/>
    </location>
</feature>
<keyword evidence="2" id="KW-1133">Transmembrane helix</keyword>
<dbReference type="SUPFAM" id="SSF53474">
    <property type="entry name" value="alpha/beta-Hydrolases"/>
    <property type="match status" value="1"/>
</dbReference>
<proteinExistence type="predicted"/>
<dbReference type="InterPro" id="IPR029058">
    <property type="entry name" value="AB_hydrolase_fold"/>
</dbReference>
<dbReference type="Proteomes" id="UP000807469">
    <property type="component" value="Unassembled WGS sequence"/>
</dbReference>
<evidence type="ECO:0000313" key="5">
    <source>
        <dbReference type="Proteomes" id="UP000807469"/>
    </source>
</evidence>
<keyword evidence="2" id="KW-0472">Membrane</keyword>
<accession>A0A9P6D537</accession>
<gene>
    <name evidence="4" type="ORF">BDN70DRAFT_277602</name>
</gene>
<dbReference type="PANTHER" id="PTHR48081">
    <property type="entry name" value="AB HYDROLASE SUPERFAMILY PROTEIN C4A8.06C"/>
    <property type="match status" value="1"/>
</dbReference>
<dbReference type="GO" id="GO:0016787">
    <property type="term" value="F:hydrolase activity"/>
    <property type="evidence" value="ECO:0007669"/>
    <property type="project" value="UniProtKB-KW"/>
</dbReference>
<keyword evidence="5" id="KW-1185">Reference proteome</keyword>
<dbReference type="Pfam" id="PF20434">
    <property type="entry name" value="BD-FAE"/>
    <property type="match status" value="1"/>
</dbReference>
<dbReference type="Gene3D" id="3.40.50.1820">
    <property type="entry name" value="alpha/beta hydrolase"/>
    <property type="match status" value="1"/>
</dbReference>
<organism evidence="4 5">
    <name type="scientific">Pholiota conissans</name>
    <dbReference type="NCBI Taxonomy" id="109636"/>
    <lineage>
        <taxon>Eukaryota</taxon>
        <taxon>Fungi</taxon>
        <taxon>Dikarya</taxon>
        <taxon>Basidiomycota</taxon>
        <taxon>Agaricomycotina</taxon>
        <taxon>Agaricomycetes</taxon>
        <taxon>Agaricomycetidae</taxon>
        <taxon>Agaricales</taxon>
        <taxon>Agaricineae</taxon>
        <taxon>Strophariaceae</taxon>
        <taxon>Pholiota</taxon>
    </lineage>
</organism>
<keyword evidence="1" id="KW-0378">Hydrolase</keyword>
<dbReference type="InterPro" id="IPR049492">
    <property type="entry name" value="BD-FAE-like_dom"/>
</dbReference>
<feature type="domain" description="BD-FAE-like" evidence="3">
    <location>
        <begin position="134"/>
        <end position="325"/>
    </location>
</feature>
<dbReference type="InterPro" id="IPR050300">
    <property type="entry name" value="GDXG_lipolytic_enzyme"/>
</dbReference>
<protein>
    <submittedName>
        <fullName evidence="4">Alpha/beta-hydrolase</fullName>
    </submittedName>
</protein>
<sequence length="388" mass="43600">MSPLSHSVSLCWLFDIYTYTCFTAFVFNVISFFVLKLRMTSSWSLTLTQLRSAERPPPHLIIPPHSRGYPNNPMDIIAGFKDRTIAAVIDPTVAAFAPLLKAKKDYIREVPKKSFKYGETDRHQLDVFYPPTPPPTSTTKSLILFFIYGGGFNTGERSISPRTFGLVYACVGAFYARKGYIVIIPDYRLVPHVRFPGPAEDVRDAVRWATQNVEDLVSPGSPAPDADRIVLMGHSAGAAHIATLLFHPQVLPQDDALRTRIKAAVLESPPYDLSTMTMEWPTANVHATYWGTLEEAKKDDPLNLYRRLPIEAVEKLPKLLMVEGELEPDWLIDAGRVFRNEVKERTGQVPRKIVALGHNHISINWALSSGEGEQWAEETANWLEDVLN</sequence>
<dbReference type="OrthoDB" id="433474at2759"/>
<reference evidence="4" key="1">
    <citation type="submission" date="2020-11" db="EMBL/GenBank/DDBJ databases">
        <authorList>
            <consortium name="DOE Joint Genome Institute"/>
            <person name="Ahrendt S."/>
            <person name="Riley R."/>
            <person name="Andreopoulos W."/>
            <person name="Labutti K."/>
            <person name="Pangilinan J."/>
            <person name="Ruiz-Duenas F.J."/>
            <person name="Barrasa J.M."/>
            <person name="Sanchez-Garcia M."/>
            <person name="Camarero S."/>
            <person name="Miyauchi S."/>
            <person name="Serrano A."/>
            <person name="Linde D."/>
            <person name="Babiker R."/>
            <person name="Drula E."/>
            <person name="Ayuso-Fernandez I."/>
            <person name="Pacheco R."/>
            <person name="Padilla G."/>
            <person name="Ferreira P."/>
            <person name="Barriuso J."/>
            <person name="Kellner H."/>
            <person name="Castanera R."/>
            <person name="Alfaro M."/>
            <person name="Ramirez L."/>
            <person name="Pisabarro A.G."/>
            <person name="Kuo A."/>
            <person name="Tritt A."/>
            <person name="Lipzen A."/>
            <person name="He G."/>
            <person name="Yan M."/>
            <person name="Ng V."/>
            <person name="Cullen D."/>
            <person name="Martin F."/>
            <person name="Rosso M.-N."/>
            <person name="Henrissat B."/>
            <person name="Hibbett D."/>
            <person name="Martinez A.T."/>
            <person name="Grigoriev I.V."/>
        </authorList>
    </citation>
    <scope>NUCLEOTIDE SEQUENCE</scope>
    <source>
        <strain evidence="4">CIRM-BRFM 674</strain>
    </source>
</reference>